<keyword evidence="1" id="KW-0472">Membrane</keyword>
<keyword evidence="1" id="KW-1133">Transmembrane helix</keyword>
<proteinExistence type="predicted"/>
<dbReference type="AlphaFoldDB" id="A0A516V6T2"/>
<evidence type="ECO:0000313" key="3">
    <source>
        <dbReference type="Proteomes" id="UP000315891"/>
    </source>
</evidence>
<dbReference type="Gene3D" id="3.30.1150.10">
    <property type="match status" value="1"/>
</dbReference>
<dbReference type="EMBL" id="CP041742">
    <property type="protein sequence ID" value="QDQ74222.1"/>
    <property type="molecule type" value="Genomic_DNA"/>
</dbReference>
<dbReference type="SUPFAM" id="SSF74653">
    <property type="entry name" value="TolA/TonB C-terminal domain"/>
    <property type="match status" value="1"/>
</dbReference>
<dbReference type="OrthoDB" id="5982524at2"/>
<keyword evidence="1" id="KW-0812">Transmembrane</keyword>
<name>A0A516V6T2_9GAMM</name>
<dbReference type="Proteomes" id="UP000315891">
    <property type="component" value="Chromosome"/>
</dbReference>
<accession>A0A516V6T2</accession>
<reference evidence="2 3" key="1">
    <citation type="submission" date="2019-07" db="EMBL/GenBank/DDBJ databases">
        <title>Lysobacter weifangensis sp. nov., isolated from bensulfuron-methyl contaminated farmland soil.</title>
        <authorList>
            <person name="Zhao H."/>
        </authorList>
    </citation>
    <scope>NUCLEOTIDE SEQUENCE [LARGE SCALE GENOMIC DNA]</scope>
    <source>
        <strain evidence="2 3">CC-Bw-6</strain>
    </source>
</reference>
<dbReference type="RefSeq" id="WP_143879731.1">
    <property type="nucleotide sequence ID" value="NZ_BAABLZ010000001.1"/>
</dbReference>
<evidence type="ECO:0000256" key="1">
    <source>
        <dbReference type="SAM" id="Phobius"/>
    </source>
</evidence>
<evidence type="ECO:0008006" key="4">
    <source>
        <dbReference type="Google" id="ProtNLM"/>
    </source>
</evidence>
<protein>
    <recommendedName>
        <fullName evidence="4">Energy transducer TonB</fullName>
    </recommendedName>
</protein>
<keyword evidence="3" id="KW-1185">Reference proteome</keyword>
<organism evidence="2 3">
    <name type="scientific">Pseudoluteimonas lycopersici</name>
    <dbReference type="NCBI Taxonomy" id="1324796"/>
    <lineage>
        <taxon>Bacteria</taxon>
        <taxon>Pseudomonadati</taxon>
        <taxon>Pseudomonadota</taxon>
        <taxon>Gammaproteobacteria</taxon>
        <taxon>Lysobacterales</taxon>
        <taxon>Lysobacteraceae</taxon>
        <taxon>Pseudoluteimonas</taxon>
    </lineage>
</organism>
<evidence type="ECO:0000313" key="2">
    <source>
        <dbReference type="EMBL" id="QDQ74222.1"/>
    </source>
</evidence>
<feature type="transmembrane region" description="Helical" evidence="1">
    <location>
        <begin position="21"/>
        <end position="41"/>
    </location>
</feature>
<gene>
    <name evidence="2" type="ORF">FNZ56_10180</name>
</gene>
<sequence>MIEPRYARAALQGREAGMKAWGTMIVVASALLAVAFIAGAADTQPKREQAQFSILLKGTVDIDADGSVDHYSIEGMNKLAPSIAGMLDKQVMQWKFEPVLADGKPVAAQTYISMRLLATPNGDGNYAAGIQSVWFSGGGKNGRPDVESGNRFGIRQKAALRYPKEAIDSGMAGTVYAALKIGPDGLVMDAMVEQVNLTISGTDVEMAKARRILGNNTLASLRKWIFDVPTQGDQAGKPYWIGILPVHYGIAGTEARAKYGEWEKYIPGPHTEVPWADPDGGPRQVNAGGVDALPAGELTLDSSGPRLLTPLTQG</sequence>